<dbReference type="EMBL" id="JAKWBI020000264">
    <property type="protein sequence ID" value="KAJ2897622.1"/>
    <property type="molecule type" value="Genomic_DNA"/>
</dbReference>
<feature type="compositionally biased region" description="Polar residues" evidence="2">
    <location>
        <begin position="1"/>
        <end position="28"/>
    </location>
</feature>
<dbReference type="SMART" id="SM00066">
    <property type="entry name" value="GAL4"/>
    <property type="match status" value="1"/>
</dbReference>
<dbReference type="Proteomes" id="UP001201980">
    <property type="component" value="Unassembled WGS sequence"/>
</dbReference>
<name>A0AAD5RS97_9PEZI</name>
<evidence type="ECO:0000256" key="1">
    <source>
        <dbReference type="ARBA" id="ARBA00023242"/>
    </source>
</evidence>
<evidence type="ECO:0000313" key="4">
    <source>
        <dbReference type="EMBL" id="KAJ2897622.1"/>
    </source>
</evidence>
<gene>
    <name evidence="4" type="ORF">MKZ38_004522</name>
</gene>
<dbReference type="Pfam" id="PF00172">
    <property type="entry name" value="Zn_clus"/>
    <property type="match status" value="1"/>
</dbReference>
<proteinExistence type="predicted"/>
<protein>
    <submittedName>
        <fullName evidence="4">Sterol regulatory element-binding protein ECM22-like protein 2</fullName>
    </submittedName>
</protein>
<dbReference type="PROSITE" id="PS00463">
    <property type="entry name" value="ZN2_CY6_FUNGAL_1"/>
    <property type="match status" value="1"/>
</dbReference>
<accession>A0AAD5RS97</accession>
<sequence length="548" mass="62232">MSSQDSTPPSFLTQSPSPSSGASFTFQASPSPISSQSPPVEKPYHTKRPHKKSRTGCRNCKARKVKCDEGQPSCHSCTLRKVTCVYPTPNTNSDSDKSLAVRSRSPIRSDSENLIVFRDLGQRPVGTQVDEMDMKLLWWYTTESYASFAIDGRPNALIETALKVQIVQLAFQHPFLMKALLGMTSLHLQTLDKDIPSVRALSYRAKAFEGFRNAVENPNRETYSALLACSLLLCGLSSQTFREPDGKPLYILDWMVVWRGIGIIVDMTKPKILLESGLKQLFFRPKINLDETVSYIPNRLLFMAQSIPFTDPDHAFVDTYYTALKYLGSLYKELQTSGFGPILDLRVITFFTFLPQAYVDLARAKRPRALVILAHYLMFIGHVVHVWWVQNIGTREITNISSELGSEWAFMLETPLATVPVPTENQIERARIILENQEWVPPKGGRYDPDDKRLQEICWVNDRGREVVLETGEVIIPRSPTFDEVHQVEESNSEQNPLNENESYYCERYVTEDGEPAFSNDDDERPALIVEASEDDKITRPIPFYTRI</sequence>
<keyword evidence="5" id="KW-1185">Reference proteome</keyword>
<feature type="region of interest" description="Disordered" evidence="2">
    <location>
        <begin position="1"/>
        <end position="55"/>
    </location>
</feature>
<dbReference type="GO" id="GO:0001228">
    <property type="term" value="F:DNA-binding transcription activator activity, RNA polymerase II-specific"/>
    <property type="evidence" value="ECO:0007669"/>
    <property type="project" value="TreeGrafter"/>
</dbReference>
<evidence type="ECO:0000259" key="3">
    <source>
        <dbReference type="PROSITE" id="PS50048"/>
    </source>
</evidence>
<dbReference type="InterPro" id="IPR053157">
    <property type="entry name" value="Sterol_Uptake_Regulator"/>
</dbReference>
<dbReference type="Gene3D" id="4.10.240.10">
    <property type="entry name" value="Zn(2)-C6 fungal-type DNA-binding domain"/>
    <property type="match status" value="1"/>
</dbReference>
<feature type="domain" description="Zn(2)-C6 fungal-type" evidence="3">
    <location>
        <begin position="56"/>
        <end position="86"/>
    </location>
</feature>
<dbReference type="InterPro" id="IPR036864">
    <property type="entry name" value="Zn2-C6_fun-type_DNA-bd_sf"/>
</dbReference>
<evidence type="ECO:0000313" key="5">
    <source>
        <dbReference type="Proteomes" id="UP001201980"/>
    </source>
</evidence>
<dbReference type="InterPro" id="IPR021858">
    <property type="entry name" value="Fun_TF"/>
</dbReference>
<dbReference type="CDD" id="cd00067">
    <property type="entry name" value="GAL4"/>
    <property type="match status" value="1"/>
</dbReference>
<dbReference type="PANTHER" id="PTHR47784:SF5">
    <property type="entry name" value="STEROL UPTAKE CONTROL PROTEIN 2"/>
    <property type="match status" value="1"/>
</dbReference>
<dbReference type="GO" id="GO:0008270">
    <property type="term" value="F:zinc ion binding"/>
    <property type="evidence" value="ECO:0007669"/>
    <property type="project" value="InterPro"/>
</dbReference>
<reference evidence="4" key="1">
    <citation type="submission" date="2022-07" db="EMBL/GenBank/DDBJ databases">
        <title>Draft genome sequence of Zalerion maritima ATCC 34329, a (micro)plastics degrading marine fungus.</title>
        <authorList>
            <person name="Paco A."/>
            <person name="Goncalves M.F.M."/>
            <person name="Rocha-Santos T.A.P."/>
            <person name="Alves A."/>
        </authorList>
    </citation>
    <scope>NUCLEOTIDE SEQUENCE</scope>
    <source>
        <strain evidence="4">ATCC 34329</strain>
    </source>
</reference>
<keyword evidence="1" id="KW-0539">Nucleus</keyword>
<dbReference type="Pfam" id="PF11951">
    <property type="entry name" value="Fungal_trans_2"/>
    <property type="match status" value="1"/>
</dbReference>
<dbReference type="InterPro" id="IPR001138">
    <property type="entry name" value="Zn2Cys6_DnaBD"/>
</dbReference>
<feature type="compositionally biased region" description="Low complexity" evidence="2">
    <location>
        <begin position="29"/>
        <end position="39"/>
    </location>
</feature>
<dbReference type="AlphaFoldDB" id="A0AAD5RS97"/>
<organism evidence="4 5">
    <name type="scientific">Zalerion maritima</name>
    <dbReference type="NCBI Taxonomy" id="339359"/>
    <lineage>
        <taxon>Eukaryota</taxon>
        <taxon>Fungi</taxon>
        <taxon>Dikarya</taxon>
        <taxon>Ascomycota</taxon>
        <taxon>Pezizomycotina</taxon>
        <taxon>Sordariomycetes</taxon>
        <taxon>Lulworthiomycetidae</taxon>
        <taxon>Lulworthiales</taxon>
        <taxon>Lulworthiaceae</taxon>
        <taxon>Zalerion</taxon>
    </lineage>
</organism>
<dbReference type="SUPFAM" id="SSF57701">
    <property type="entry name" value="Zn2/Cys6 DNA-binding domain"/>
    <property type="match status" value="1"/>
</dbReference>
<evidence type="ECO:0000256" key="2">
    <source>
        <dbReference type="SAM" id="MobiDB-lite"/>
    </source>
</evidence>
<comment type="caution">
    <text evidence="4">The sequence shown here is derived from an EMBL/GenBank/DDBJ whole genome shotgun (WGS) entry which is preliminary data.</text>
</comment>
<dbReference type="PROSITE" id="PS50048">
    <property type="entry name" value="ZN2_CY6_FUNGAL_2"/>
    <property type="match status" value="1"/>
</dbReference>
<dbReference type="PANTHER" id="PTHR47784">
    <property type="entry name" value="STEROL UPTAKE CONTROL PROTEIN 2"/>
    <property type="match status" value="1"/>
</dbReference>
<feature type="compositionally biased region" description="Basic residues" evidence="2">
    <location>
        <begin position="45"/>
        <end position="55"/>
    </location>
</feature>